<evidence type="ECO:0000313" key="1">
    <source>
        <dbReference type="EMBL" id="MDQ0323714.1"/>
    </source>
</evidence>
<gene>
    <name evidence="1" type="ORF">QO002_005921</name>
</gene>
<organism evidence="1 2">
    <name type="scientific">Pararhizobium capsulatum DSM 1112</name>
    <dbReference type="NCBI Taxonomy" id="1121113"/>
    <lineage>
        <taxon>Bacteria</taxon>
        <taxon>Pseudomonadati</taxon>
        <taxon>Pseudomonadota</taxon>
        <taxon>Alphaproteobacteria</taxon>
        <taxon>Hyphomicrobiales</taxon>
        <taxon>Rhizobiaceae</taxon>
        <taxon>Rhizobium/Agrobacterium group</taxon>
        <taxon>Pararhizobium</taxon>
    </lineage>
</organism>
<dbReference type="Proteomes" id="UP001230207">
    <property type="component" value="Unassembled WGS sequence"/>
</dbReference>
<accession>A0ABU0BZN1</accession>
<protein>
    <submittedName>
        <fullName evidence="1">Uncharacterized protein</fullName>
    </submittedName>
</protein>
<keyword evidence="2" id="KW-1185">Reference proteome</keyword>
<dbReference type="EMBL" id="JAUSVF010000004">
    <property type="protein sequence ID" value="MDQ0323714.1"/>
    <property type="molecule type" value="Genomic_DNA"/>
</dbReference>
<proteinExistence type="predicted"/>
<sequence length="60" mass="6894">MSGNLDGQILLDYDTVYRSDERIYRVFKLKDFAFMLSGSDFQFFVTADDCVFIPNGARLA</sequence>
<evidence type="ECO:0000313" key="2">
    <source>
        <dbReference type="Proteomes" id="UP001230207"/>
    </source>
</evidence>
<reference evidence="1 2" key="1">
    <citation type="submission" date="2023-07" db="EMBL/GenBank/DDBJ databases">
        <title>Genomic Encyclopedia of Type Strains, Phase IV (KMG-IV): sequencing the most valuable type-strain genomes for metagenomic binning, comparative biology and taxonomic classification.</title>
        <authorList>
            <person name="Goeker M."/>
        </authorList>
    </citation>
    <scope>NUCLEOTIDE SEQUENCE [LARGE SCALE GENOMIC DNA]</scope>
    <source>
        <strain evidence="1 2">DSM 1112</strain>
    </source>
</reference>
<name>A0ABU0BZN1_9HYPH</name>
<comment type="caution">
    <text evidence="1">The sequence shown here is derived from an EMBL/GenBank/DDBJ whole genome shotgun (WGS) entry which is preliminary data.</text>
</comment>